<dbReference type="InterPro" id="IPR006680">
    <property type="entry name" value="Amidohydro-rel"/>
</dbReference>
<dbReference type="SUPFAM" id="SSF51338">
    <property type="entry name" value="Composite domain of metallo-dependent hydrolases"/>
    <property type="match status" value="1"/>
</dbReference>
<comment type="catalytic activity">
    <reaction evidence="5 6">
        <text>adenine + H2O + H(+) = hypoxanthine + NH4(+)</text>
        <dbReference type="Rhea" id="RHEA:23688"/>
        <dbReference type="ChEBI" id="CHEBI:15377"/>
        <dbReference type="ChEBI" id="CHEBI:15378"/>
        <dbReference type="ChEBI" id="CHEBI:16708"/>
        <dbReference type="ChEBI" id="CHEBI:17368"/>
        <dbReference type="ChEBI" id="CHEBI:28938"/>
        <dbReference type="EC" id="3.5.4.2"/>
    </reaction>
</comment>
<feature type="domain" description="Amidohydrolase-related" evidence="7">
    <location>
        <begin position="68"/>
        <end position="350"/>
    </location>
</feature>
<keyword evidence="3 6" id="KW-0378">Hydrolase</keyword>
<protein>
    <recommendedName>
        <fullName evidence="2 6">Adenine deaminase</fullName>
        <shortName evidence="6">Adenase</shortName>
        <shortName evidence="6">Adenine aminase</shortName>
        <ecNumber evidence="2 6">3.5.4.2</ecNumber>
    </recommendedName>
</protein>
<name>A0A6L5X3F7_9FIRM</name>
<evidence type="ECO:0000256" key="3">
    <source>
        <dbReference type="ARBA" id="ARBA00022801"/>
    </source>
</evidence>
<dbReference type="InterPro" id="IPR032466">
    <property type="entry name" value="Metal_Hydrolase"/>
</dbReference>
<evidence type="ECO:0000313" key="10">
    <source>
        <dbReference type="Proteomes" id="UP000481852"/>
    </source>
</evidence>
<evidence type="ECO:0000256" key="1">
    <source>
        <dbReference type="ARBA" id="ARBA00006773"/>
    </source>
</evidence>
<evidence type="ECO:0000259" key="8">
    <source>
        <dbReference type="Pfam" id="PF13382"/>
    </source>
</evidence>
<feature type="domain" description="Adenine deaminase C-terminal" evidence="8">
    <location>
        <begin position="402"/>
        <end position="570"/>
    </location>
</feature>
<accession>A0A6L5X3F7</accession>
<dbReference type="GO" id="GO:0006146">
    <property type="term" value="P:adenine catabolic process"/>
    <property type="evidence" value="ECO:0007669"/>
    <property type="project" value="InterPro"/>
</dbReference>
<dbReference type="SUPFAM" id="SSF51556">
    <property type="entry name" value="Metallo-dependent hydrolases"/>
    <property type="match status" value="1"/>
</dbReference>
<dbReference type="PANTHER" id="PTHR11113">
    <property type="entry name" value="N-ACETYLGLUCOSAMINE-6-PHOSPHATE DEACETYLASE"/>
    <property type="match status" value="1"/>
</dbReference>
<keyword evidence="4 6" id="KW-0464">Manganese</keyword>
<evidence type="ECO:0000256" key="5">
    <source>
        <dbReference type="ARBA" id="ARBA00047720"/>
    </source>
</evidence>
<dbReference type="PANTHER" id="PTHR11113:SF2">
    <property type="entry name" value="ADENINE DEAMINASE"/>
    <property type="match status" value="1"/>
</dbReference>
<dbReference type="InterPro" id="IPR026912">
    <property type="entry name" value="Adenine_deam_C"/>
</dbReference>
<dbReference type="GO" id="GO:0000034">
    <property type="term" value="F:adenine deaminase activity"/>
    <property type="evidence" value="ECO:0007669"/>
    <property type="project" value="UniProtKB-UniRule"/>
</dbReference>
<dbReference type="InterPro" id="IPR011059">
    <property type="entry name" value="Metal-dep_hydrolase_composite"/>
</dbReference>
<comment type="similarity">
    <text evidence="1 6">Belongs to the metallo-dependent hydrolases superfamily. Adenine deaminase family.</text>
</comment>
<dbReference type="NCBIfam" id="TIGR01178">
    <property type="entry name" value="ade"/>
    <property type="match status" value="1"/>
</dbReference>
<dbReference type="EMBL" id="VULZ01000002">
    <property type="protein sequence ID" value="MSS14155.1"/>
    <property type="molecule type" value="Genomic_DNA"/>
</dbReference>
<dbReference type="InterPro" id="IPR006679">
    <property type="entry name" value="Adenine_deam"/>
</dbReference>
<evidence type="ECO:0000256" key="4">
    <source>
        <dbReference type="ARBA" id="ARBA00023211"/>
    </source>
</evidence>
<comment type="caution">
    <text evidence="9">The sequence shown here is derived from an EMBL/GenBank/DDBJ whole genome shotgun (WGS) entry which is preliminary data.</text>
</comment>
<organism evidence="9 10">
    <name type="scientific">Porcincola intestinalis</name>
    <dbReference type="NCBI Taxonomy" id="2606632"/>
    <lineage>
        <taxon>Bacteria</taxon>
        <taxon>Bacillati</taxon>
        <taxon>Bacillota</taxon>
        <taxon>Clostridia</taxon>
        <taxon>Lachnospirales</taxon>
        <taxon>Lachnospiraceae</taxon>
        <taxon>Porcincola</taxon>
    </lineage>
</organism>
<evidence type="ECO:0000259" key="7">
    <source>
        <dbReference type="Pfam" id="PF01979"/>
    </source>
</evidence>
<dbReference type="EC" id="3.5.4.2" evidence="2 6"/>
<keyword evidence="10" id="KW-1185">Reference proteome</keyword>
<sequence>MDKKTLIRVIDSAMHRVPADLVIYNCQIVDVFTGTVRPGSIAITDGLIVGFGDDYRGQEEIDAGGAYAAPGLIDGHIHIESTYTSPEEFGRMVVPRGTTTVIADPHEITNVYGLEGLNYMIRAASKTELSVRYMIPSCVPATPFEDAGAVVNAFDMQWPMQDRHVPGLGEFMNVPGILEKNDDDLNKLLVALSMHKVIDGHSPGLEGAGLNAYIAAGVKTDHECTTVKEMEDRLERGMYVQLRDGSACHDLENLIPGITPYNYRRLILCSDDRQPKTILGEGHIDSHLRKLVKAGIDPVMAICMATLNAAECYKLEDRGALAPGRRADIVLFDNLKDFGVKTVFIEGKKVAENGRYLLSYEKAPIYSVRGSMHVKAFTEDDLRLHLKSDFVKTIEIIPGGIRTKETDLHVKLDADGDFVFEPGKDVAKIAVLERHHNTGRIGLGLLKGYGIQHGAVALSVAHDSHNIICVGISNAEMSAAIHALIDQEGGFVLVKDGKVIASLPLPIAGLMSDRSGEEVAQALEVLHNMAYDALGVSHTVEPIMTLCFMSLIVIPDIKITDRGLFDMKKFDFVGVEADKPKETVS</sequence>
<dbReference type="Gene3D" id="3.20.20.140">
    <property type="entry name" value="Metal-dependent hydrolases"/>
    <property type="match status" value="1"/>
</dbReference>
<gene>
    <name evidence="6 9" type="primary">ade</name>
    <name evidence="9" type="ORF">FYJ35_03705</name>
</gene>
<dbReference type="HAMAP" id="MF_01518">
    <property type="entry name" value="Adenine_deamin"/>
    <property type="match status" value="1"/>
</dbReference>
<dbReference type="CDD" id="cd01295">
    <property type="entry name" value="AdeC"/>
    <property type="match status" value="1"/>
</dbReference>
<dbReference type="Pfam" id="PF13382">
    <property type="entry name" value="Adenine_deam_C"/>
    <property type="match status" value="1"/>
</dbReference>
<comment type="cofactor">
    <cofactor evidence="6">
        <name>Mn(2+)</name>
        <dbReference type="ChEBI" id="CHEBI:29035"/>
    </cofactor>
</comment>
<reference evidence="9 10" key="1">
    <citation type="submission" date="2019-08" db="EMBL/GenBank/DDBJ databases">
        <title>In-depth cultivation of the pig gut microbiome towards novel bacterial diversity and tailored functional studies.</title>
        <authorList>
            <person name="Wylensek D."/>
            <person name="Hitch T.C.A."/>
            <person name="Clavel T."/>
        </authorList>
    </citation>
    <scope>NUCLEOTIDE SEQUENCE [LARGE SCALE GENOMIC DNA]</scope>
    <source>
        <strain evidence="9 10">Oil+RF-744-WCA-WT-11</strain>
    </source>
</reference>
<dbReference type="Gene3D" id="2.30.40.10">
    <property type="entry name" value="Urease, subunit C, domain 1"/>
    <property type="match status" value="1"/>
</dbReference>
<proteinExistence type="inferred from homology"/>
<evidence type="ECO:0000256" key="2">
    <source>
        <dbReference type="ARBA" id="ARBA00012782"/>
    </source>
</evidence>
<evidence type="ECO:0000256" key="6">
    <source>
        <dbReference type="HAMAP-Rule" id="MF_01518"/>
    </source>
</evidence>
<dbReference type="Pfam" id="PF01979">
    <property type="entry name" value="Amidohydro_1"/>
    <property type="match status" value="1"/>
</dbReference>
<dbReference type="Proteomes" id="UP000481852">
    <property type="component" value="Unassembled WGS sequence"/>
</dbReference>
<evidence type="ECO:0000313" key="9">
    <source>
        <dbReference type="EMBL" id="MSS14155.1"/>
    </source>
</evidence>
<dbReference type="AlphaFoldDB" id="A0A6L5X3F7"/>
<dbReference type="RefSeq" id="WP_154523393.1">
    <property type="nucleotide sequence ID" value="NZ_VULZ01000002.1"/>
</dbReference>